<reference evidence="5 6" key="1">
    <citation type="journal article" date="2015" name="Proc. Natl. Acad. Sci. U.S.A.">
        <title>The resurrection genome of Boea hygrometrica: A blueprint for survival of dehydration.</title>
        <authorList>
            <person name="Xiao L."/>
            <person name="Yang G."/>
            <person name="Zhang L."/>
            <person name="Yang X."/>
            <person name="Zhao S."/>
            <person name="Ji Z."/>
            <person name="Zhou Q."/>
            <person name="Hu M."/>
            <person name="Wang Y."/>
            <person name="Chen M."/>
            <person name="Xu Y."/>
            <person name="Jin H."/>
            <person name="Xiao X."/>
            <person name="Hu G."/>
            <person name="Bao F."/>
            <person name="Hu Y."/>
            <person name="Wan P."/>
            <person name="Li L."/>
            <person name="Deng X."/>
            <person name="Kuang T."/>
            <person name="Xiang C."/>
            <person name="Zhu J.K."/>
            <person name="Oliver M.J."/>
            <person name="He Y."/>
        </authorList>
    </citation>
    <scope>NUCLEOTIDE SEQUENCE [LARGE SCALE GENOMIC DNA]</scope>
    <source>
        <strain evidence="6">cv. XS01</strain>
    </source>
</reference>
<dbReference type="Proteomes" id="UP000250235">
    <property type="component" value="Unassembled WGS sequence"/>
</dbReference>
<dbReference type="InterPro" id="IPR045864">
    <property type="entry name" value="aa-tRNA-synth_II/BPL/LPL"/>
</dbReference>
<dbReference type="SUPFAM" id="SSF55681">
    <property type="entry name" value="Class II aaRS and biotin synthetases"/>
    <property type="match status" value="1"/>
</dbReference>
<dbReference type="Pfam" id="PF00152">
    <property type="entry name" value="tRNA-synt_2"/>
    <property type="match status" value="1"/>
</dbReference>
<feature type="domain" description="Aminoacyl-transfer RNA synthetases class-II family profile" evidence="4">
    <location>
        <begin position="48"/>
        <end position="248"/>
    </location>
</feature>
<dbReference type="GO" id="GO:0006430">
    <property type="term" value="P:lysyl-tRNA aminoacylation"/>
    <property type="evidence" value="ECO:0007669"/>
    <property type="project" value="TreeGrafter"/>
</dbReference>
<keyword evidence="1 5" id="KW-0436">Ligase</keyword>
<dbReference type="InterPro" id="IPR006195">
    <property type="entry name" value="aa-tRNA-synth_II"/>
</dbReference>
<dbReference type="EMBL" id="KQ997625">
    <property type="protein sequence ID" value="KZV43822.1"/>
    <property type="molecule type" value="Genomic_DNA"/>
</dbReference>
<accession>A0A2Z7CA10</accession>
<keyword evidence="2" id="KW-0547">Nucleotide-binding</keyword>
<dbReference type="PROSITE" id="PS50862">
    <property type="entry name" value="AA_TRNA_LIGASE_II"/>
    <property type="match status" value="1"/>
</dbReference>
<evidence type="ECO:0000256" key="1">
    <source>
        <dbReference type="ARBA" id="ARBA00022598"/>
    </source>
</evidence>
<dbReference type="PANTHER" id="PTHR42918">
    <property type="entry name" value="LYSYL-TRNA SYNTHETASE"/>
    <property type="match status" value="1"/>
</dbReference>
<dbReference type="AlphaFoldDB" id="A0A2Z7CA10"/>
<evidence type="ECO:0000256" key="2">
    <source>
        <dbReference type="ARBA" id="ARBA00022741"/>
    </source>
</evidence>
<dbReference type="Gene3D" id="3.30.930.10">
    <property type="entry name" value="Bira Bifunctional Protein, Domain 2"/>
    <property type="match status" value="1"/>
</dbReference>
<gene>
    <name evidence="5" type="ORF">F511_24409</name>
</gene>
<dbReference type="GO" id="GO:0000049">
    <property type="term" value="F:tRNA binding"/>
    <property type="evidence" value="ECO:0007669"/>
    <property type="project" value="TreeGrafter"/>
</dbReference>
<sequence length="256" mass="29181">MYEAYSDYENMINMTEDIIVSCALAVNDKLILDYQGLEICLERPWRRETMHNLVKEVTGIDFNDFSDDLTTAKEVAMRALNIDGDNKVTSTIEECPTIGHVLNEVFEIAVEHRLLQPTFVLDYPIEISPFAKPHRRRAGLTERFELFICGREMANAFSELTDPLDQRERLEEQVRQHNKKKTLLSDTIGSKEIRRSVDDDAYDVTLDEDFLTALEYGMPPASGMGLGIDRLVMLLTNSASIRDVIAFPVLKSQQLS</sequence>
<evidence type="ECO:0000313" key="5">
    <source>
        <dbReference type="EMBL" id="KZV43822.1"/>
    </source>
</evidence>
<evidence type="ECO:0000256" key="3">
    <source>
        <dbReference type="ARBA" id="ARBA00022840"/>
    </source>
</evidence>
<dbReference type="GO" id="GO:0004824">
    <property type="term" value="F:lysine-tRNA ligase activity"/>
    <property type="evidence" value="ECO:0007669"/>
    <property type="project" value="TreeGrafter"/>
</dbReference>
<keyword evidence="6" id="KW-1185">Reference proteome</keyword>
<dbReference type="GO" id="GO:0005739">
    <property type="term" value="C:mitochondrion"/>
    <property type="evidence" value="ECO:0007669"/>
    <property type="project" value="TreeGrafter"/>
</dbReference>
<keyword evidence="3" id="KW-0067">ATP-binding</keyword>
<protein>
    <submittedName>
        <fullName evidence="5">Lysine--tRNA ligase-like</fullName>
    </submittedName>
</protein>
<dbReference type="OrthoDB" id="21243at2759"/>
<evidence type="ECO:0000259" key="4">
    <source>
        <dbReference type="PROSITE" id="PS50862"/>
    </source>
</evidence>
<dbReference type="GO" id="GO:0005829">
    <property type="term" value="C:cytosol"/>
    <property type="evidence" value="ECO:0007669"/>
    <property type="project" value="TreeGrafter"/>
</dbReference>
<name>A0A2Z7CA10_9LAMI</name>
<dbReference type="PANTHER" id="PTHR42918:SF15">
    <property type="entry name" value="LYSINE--TRNA LIGASE, CHLOROPLASTIC_MITOCHONDRIAL"/>
    <property type="match status" value="1"/>
</dbReference>
<dbReference type="InterPro" id="IPR004364">
    <property type="entry name" value="Aa-tRNA-synt_II"/>
</dbReference>
<organism evidence="5 6">
    <name type="scientific">Dorcoceras hygrometricum</name>
    <dbReference type="NCBI Taxonomy" id="472368"/>
    <lineage>
        <taxon>Eukaryota</taxon>
        <taxon>Viridiplantae</taxon>
        <taxon>Streptophyta</taxon>
        <taxon>Embryophyta</taxon>
        <taxon>Tracheophyta</taxon>
        <taxon>Spermatophyta</taxon>
        <taxon>Magnoliopsida</taxon>
        <taxon>eudicotyledons</taxon>
        <taxon>Gunneridae</taxon>
        <taxon>Pentapetalae</taxon>
        <taxon>asterids</taxon>
        <taxon>lamiids</taxon>
        <taxon>Lamiales</taxon>
        <taxon>Gesneriaceae</taxon>
        <taxon>Didymocarpoideae</taxon>
        <taxon>Trichosporeae</taxon>
        <taxon>Loxocarpinae</taxon>
        <taxon>Dorcoceras</taxon>
    </lineage>
</organism>
<proteinExistence type="predicted"/>
<evidence type="ECO:0000313" key="6">
    <source>
        <dbReference type="Proteomes" id="UP000250235"/>
    </source>
</evidence>
<dbReference type="GO" id="GO:0005524">
    <property type="term" value="F:ATP binding"/>
    <property type="evidence" value="ECO:0007669"/>
    <property type="project" value="InterPro"/>
</dbReference>